<name>A0A485KQB0_9STRA</name>
<reference evidence="2 3" key="1">
    <citation type="submission" date="2019-03" db="EMBL/GenBank/DDBJ databases">
        <authorList>
            <person name="Gaulin E."/>
            <person name="Dumas B."/>
        </authorList>
    </citation>
    <scope>NUCLEOTIDE SEQUENCE [LARGE SCALE GENOMIC DNA]</scope>
    <source>
        <strain evidence="2">CBS 568.67</strain>
    </source>
</reference>
<evidence type="ECO:0000313" key="2">
    <source>
        <dbReference type="EMBL" id="VFT87260.1"/>
    </source>
</evidence>
<keyword evidence="3" id="KW-1185">Reference proteome</keyword>
<organism evidence="2 3">
    <name type="scientific">Aphanomyces stellatus</name>
    <dbReference type="NCBI Taxonomy" id="120398"/>
    <lineage>
        <taxon>Eukaryota</taxon>
        <taxon>Sar</taxon>
        <taxon>Stramenopiles</taxon>
        <taxon>Oomycota</taxon>
        <taxon>Saprolegniomycetes</taxon>
        <taxon>Saprolegniales</taxon>
        <taxon>Verrucalvaceae</taxon>
        <taxon>Aphanomyces</taxon>
    </lineage>
</organism>
<protein>
    <submittedName>
        <fullName evidence="2">Aste57867_10386 protein</fullName>
    </submittedName>
</protein>
<sequence>MEIEISTRLLPVDVLVKVGLWLPDAPSFFSFVQALGSPQARGPFEALWQLGFILQDREGLWPTLVLTDELLETRDRRMLVESVIQHHPCVRVALRSRSMSASPLPPDVGEVAHFISDVGGRRSDTRRARVAKRLVSALGTVPITHVVIVNDDDTYALTPTDAPSFYAVLRHCHPLVLSTIFRVASTSTTLVDLVLLFPDSPRLVFDATQFGHVTQWLTNAPVQTCNIPFVPSILPRPRPRDTRSWLLGRALPLPHHALQYPDWDLTSLEALQVGARRVHVDGAAFTPTSLLHFGRGSARRLYGVV</sequence>
<reference evidence="1" key="2">
    <citation type="submission" date="2019-06" db="EMBL/GenBank/DDBJ databases">
        <title>Genomics analysis of Aphanomyces spp. identifies a new class of oomycete effector associated with host adaptation.</title>
        <authorList>
            <person name="Gaulin E."/>
        </authorList>
    </citation>
    <scope>NUCLEOTIDE SEQUENCE</scope>
    <source>
        <strain evidence="1">CBS 578.67</strain>
    </source>
</reference>
<dbReference type="EMBL" id="CAADRA010005222">
    <property type="protein sequence ID" value="VFT87260.1"/>
    <property type="molecule type" value="Genomic_DNA"/>
</dbReference>
<evidence type="ECO:0000313" key="3">
    <source>
        <dbReference type="Proteomes" id="UP000332933"/>
    </source>
</evidence>
<proteinExistence type="predicted"/>
<dbReference type="EMBL" id="VJMH01005201">
    <property type="protein sequence ID" value="KAF0699041.1"/>
    <property type="molecule type" value="Genomic_DNA"/>
</dbReference>
<accession>A0A485KQB0</accession>
<dbReference type="AlphaFoldDB" id="A0A485KQB0"/>
<dbReference type="Proteomes" id="UP000332933">
    <property type="component" value="Unassembled WGS sequence"/>
</dbReference>
<gene>
    <name evidence="2" type="primary">Aste57867_10386</name>
    <name evidence="1" type="ORF">As57867_010346</name>
    <name evidence="2" type="ORF">ASTE57867_10386</name>
</gene>
<evidence type="ECO:0000313" key="1">
    <source>
        <dbReference type="EMBL" id="KAF0699041.1"/>
    </source>
</evidence>